<feature type="compositionally biased region" description="Basic and acidic residues" evidence="1">
    <location>
        <begin position="69"/>
        <end position="90"/>
    </location>
</feature>
<dbReference type="PANTHER" id="PTHR21669">
    <property type="entry name" value="CAPZ-INTERACTING PROTEIN AND RELATED PROTEINS"/>
    <property type="match status" value="1"/>
</dbReference>
<feature type="domain" description="Ubinuclein middle" evidence="2">
    <location>
        <begin position="226"/>
        <end position="310"/>
    </location>
</feature>
<dbReference type="Pfam" id="PF14075">
    <property type="entry name" value="UBN_AB"/>
    <property type="match status" value="1"/>
</dbReference>
<proteinExistence type="predicted"/>
<accession>A0A4W3IGC4</accession>
<dbReference type="GO" id="GO:0006325">
    <property type="term" value="P:chromatin organization"/>
    <property type="evidence" value="ECO:0007669"/>
    <property type="project" value="TreeGrafter"/>
</dbReference>
<reference evidence="4" key="2">
    <citation type="journal article" date="2007" name="PLoS Biol.">
        <title>Survey sequencing and comparative analysis of the elephant shark (Callorhinchus milii) genome.</title>
        <authorList>
            <person name="Venkatesh B."/>
            <person name="Kirkness E.F."/>
            <person name="Loh Y.H."/>
            <person name="Halpern A.L."/>
            <person name="Lee A.P."/>
            <person name="Johnson J."/>
            <person name="Dandona N."/>
            <person name="Viswanathan L.D."/>
            <person name="Tay A."/>
            <person name="Venter J.C."/>
            <person name="Strausberg R.L."/>
            <person name="Brenner S."/>
        </authorList>
    </citation>
    <scope>NUCLEOTIDE SEQUENCE [LARGE SCALE GENOMIC DNA]</scope>
</reference>
<evidence type="ECO:0000313" key="4">
    <source>
        <dbReference type="Proteomes" id="UP000314986"/>
    </source>
</evidence>
<evidence type="ECO:0000313" key="3">
    <source>
        <dbReference type="Ensembl" id="ENSCMIP00000019939.1"/>
    </source>
</evidence>
<dbReference type="InterPro" id="IPR026947">
    <property type="entry name" value="UBN_middle_dom"/>
</dbReference>
<dbReference type="PANTHER" id="PTHR21669:SF12">
    <property type="entry name" value="UBINUCLEIN-1"/>
    <property type="match status" value="1"/>
</dbReference>
<reference evidence="4" key="1">
    <citation type="journal article" date="2006" name="Science">
        <title>Ancient noncoding elements conserved in the human genome.</title>
        <authorList>
            <person name="Venkatesh B."/>
            <person name="Kirkness E.F."/>
            <person name="Loh Y.H."/>
            <person name="Halpern A.L."/>
            <person name="Lee A.P."/>
            <person name="Johnson J."/>
            <person name="Dandona N."/>
            <person name="Viswanathan L.D."/>
            <person name="Tay A."/>
            <person name="Venter J.C."/>
            <person name="Strausberg R.L."/>
            <person name="Brenner S."/>
        </authorList>
    </citation>
    <scope>NUCLEOTIDE SEQUENCE [LARGE SCALE GENOMIC DNA]</scope>
</reference>
<keyword evidence="4" id="KW-1185">Reference proteome</keyword>
<gene>
    <name evidence="3" type="primary">LOC103186061</name>
</gene>
<reference evidence="3" key="4">
    <citation type="submission" date="2025-08" db="UniProtKB">
        <authorList>
            <consortium name="Ensembl"/>
        </authorList>
    </citation>
    <scope>IDENTIFICATION</scope>
</reference>
<reference evidence="3" key="5">
    <citation type="submission" date="2025-09" db="UniProtKB">
        <authorList>
            <consortium name="Ensembl"/>
        </authorList>
    </citation>
    <scope>IDENTIFICATION</scope>
</reference>
<dbReference type="AlphaFoldDB" id="A0A4W3IGC4"/>
<evidence type="ECO:0000259" key="2">
    <source>
        <dbReference type="Pfam" id="PF14075"/>
    </source>
</evidence>
<evidence type="ECO:0000256" key="1">
    <source>
        <dbReference type="SAM" id="MobiDB-lite"/>
    </source>
</evidence>
<dbReference type="GO" id="GO:0005634">
    <property type="term" value="C:nucleus"/>
    <property type="evidence" value="ECO:0007669"/>
    <property type="project" value="TreeGrafter"/>
</dbReference>
<dbReference type="Ensembl" id="ENSCMIT00000020311.1">
    <property type="protein sequence ID" value="ENSCMIP00000019939.1"/>
    <property type="gene ID" value="ENSCMIG00000009254.1"/>
</dbReference>
<feature type="region of interest" description="Disordered" evidence="1">
    <location>
        <begin position="54"/>
        <end position="106"/>
    </location>
</feature>
<protein>
    <submittedName>
        <fullName evidence="3">Ubinuclein 1</fullName>
    </submittedName>
</protein>
<dbReference type="Proteomes" id="UP000314986">
    <property type="component" value="Unassembled WGS sequence"/>
</dbReference>
<sequence>WGFSLVNFGSFVINKVYDELVPASLTTKLGGFYINSGTLQFRQASDSEVDDDYLKEKKKLKSPKKRKLKDGSEKMKKKRKEDGHEKEKKSQKSKISKQKKKKKKYMGALGVREMLKQFEKEKEALKKREDQWNLPTLQTVARIPHEANSGSINISVSDPLLSLIGSANESDLLQVASTVDLEIDLDQFLNDSSPESPLNDFDESSDPLPAFQCSLEGQTSRPVPTLPDRLPAVLEKRIKDLTQAAKASGEGKQKFFTQDINNILLDIELQSRVLNSQARSGVYAHLASFLPCSKDTLVKRAKKLHLNEQRFIMLLTHLKTLHRRYCEDK</sequence>
<dbReference type="GeneTree" id="ENSGT00940000158857"/>
<organism evidence="3 4">
    <name type="scientific">Callorhinchus milii</name>
    <name type="common">Ghost shark</name>
    <dbReference type="NCBI Taxonomy" id="7868"/>
    <lineage>
        <taxon>Eukaryota</taxon>
        <taxon>Metazoa</taxon>
        <taxon>Chordata</taxon>
        <taxon>Craniata</taxon>
        <taxon>Vertebrata</taxon>
        <taxon>Chondrichthyes</taxon>
        <taxon>Holocephali</taxon>
        <taxon>Chimaeriformes</taxon>
        <taxon>Callorhinchidae</taxon>
        <taxon>Callorhinchus</taxon>
    </lineage>
</organism>
<name>A0A4W3IGC4_CALMI</name>
<feature type="compositionally biased region" description="Basic residues" evidence="1">
    <location>
        <begin position="91"/>
        <end position="105"/>
    </location>
</feature>
<reference evidence="4" key="3">
    <citation type="journal article" date="2014" name="Nature">
        <title>Elephant shark genome provides unique insights into gnathostome evolution.</title>
        <authorList>
            <consortium name="International Elephant Shark Genome Sequencing Consortium"/>
            <person name="Venkatesh B."/>
            <person name="Lee A.P."/>
            <person name="Ravi V."/>
            <person name="Maurya A.K."/>
            <person name="Lian M.M."/>
            <person name="Swann J.B."/>
            <person name="Ohta Y."/>
            <person name="Flajnik M.F."/>
            <person name="Sutoh Y."/>
            <person name="Kasahara M."/>
            <person name="Hoon S."/>
            <person name="Gangu V."/>
            <person name="Roy S.W."/>
            <person name="Irimia M."/>
            <person name="Korzh V."/>
            <person name="Kondrychyn I."/>
            <person name="Lim Z.W."/>
            <person name="Tay B.H."/>
            <person name="Tohari S."/>
            <person name="Kong K.W."/>
            <person name="Ho S."/>
            <person name="Lorente-Galdos B."/>
            <person name="Quilez J."/>
            <person name="Marques-Bonet T."/>
            <person name="Raney B.J."/>
            <person name="Ingham P.W."/>
            <person name="Tay A."/>
            <person name="Hillier L.W."/>
            <person name="Minx P."/>
            <person name="Boehm T."/>
            <person name="Wilson R.K."/>
            <person name="Brenner S."/>
            <person name="Warren W.C."/>
        </authorList>
    </citation>
    <scope>NUCLEOTIDE SEQUENCE [LARGE SCALE GENOMIC DNA]</scope>
</reference>
<feature type="compositionally biased region" description="Basic residues" evidence="1">
    <location>
        <begin position="56"/>
        <end position="68"/>
    </location>
</feature>